<evidence type="ECO:0000313" key="5">
    <source>
        <dbReference type="Proteomes" id="UP000824998"/>
    </source>
</evidence>
<organism evidence="4 5">
    <name type="scientific">Amylocarpus encephaloides</name>
    <dbReference type="NCBI Taxonomy" id="45428"/>
    <lineage>
        <taxon>Eukaryota</taxon>
        <taxon>Fungi</taxon>
        <taxon>Dikarya</taxon>
        <taxon>Ascomycota</taxon>
        <taxon>Pezizomycotina</taxon>
        <taxon>Leotiomycetes</taxon>
        <taxon>Helotiales</taxon>
        <taxon>Helotiales incertae sedis</taxon>
        <taxon>Amylocarpus</taxon>
    </lineage>
</organism>
<dbReference type="InterPro" id="IPR051414">
    <property type="entry name" value="Adenylate-forming_Reductase"/>
</dbReference>
<name>A0A9P7YRQ7_9HELO</name>
<dbReference type="SUPFAM" id="SSF56801">
    <property type="entry name" value="Acetyl-CoA synthetase-like"/>
    <property type="match status" value="1"/>
</dbReference>
<dbReference type="AlphaFoldDB" id="A0A9P7YRQ7"/>
<accession>A0A9P7YRQ7</accession>
<evidence type="ECO:0000259" key="3">
    <source>
        <dbReference type="Pfam" id="PF00501"/>
    </source>
</evidence>
<dbReference type="Pfam" id="PF23562">
    <property type="entry name" value="AMP-binding_C_3"/>
    <property type="match status" value="1"/>
</dbReference>
<feature type="domain" description="AMP-dependent synthetase/ligase" evidence="3">
    <location>
        <begin position="51"/>
        <end position="349"/>
    </location>
</feature>
<comment type="caution">
    <text evidence="4">The sequence shown here is derived from an EMBL/GenBank/DDBJ whole genome shotgun (WGS) entry which is preliminary data.</text>
</comment>
<protein>
    <recommendedName>
        <fullName evidence="3">AMP-dependent synthetase/ligase domain-containing protein</fullName>
    </recommendedName>
</protein>
<sequence>MANINSDHSIENAALFSPKGQLIVNIVEKISRDDPKRVYCELPVSPTSYDDGVRSVTYEQFANSVNGLAWWLTSQLGKSTCFQTLMYNGPNDFRQNAMILASTKCGYKLLLASPRNQLSSLRSLICSLDPKAILSADLDSAFATRIQKARPIPELLVPGVEEILSQSFPVYAYNKTFEEAKMDPILILHTSGTTNMPKPITYTNDYVSACTHSLNLESPPGTENMDTVCENKRFFVMMPPFHAGNLLPTFFYGLTHRTTIIFPPAHLPTTVEVFLDTIQNTLVDVAFIPPHFPQQITRNAEYLEIVRRQVKTIMSGGGHVPKKAGDILSLQVQLSIKYASTELGSIPCTLIKGSLPSDNWSYINPHPAAGLSFQLHSTDKYGKVYEARIVRTQNAAEQPIFKLFTELDEFRTRDLFREHPELPNMWQWCGRADNTIVLATGANVSPEIMEEGIAESPDISGVLMVGNTRIRPAILIEHKSEKVSSKELLKRIWKTIDNLNSEYFEDFRILKSHVLFTKGESPMCRSLKGTVQRQATIDLYAEELDCLYSNSS</sequence>
<dbReference type="InterPro" id="IPR042099">
    <property type="entry name" value="ANL_N_sf"/>
</dbReference>
<proteinExistence type="predicted"/>
<keyword evidence="1" id="KW-0596">Phosphopantetheine</keyword>
<dbReference type="EMBL" id="MU251368">
    <property type="protein sequence ID" value="KAG9238584.1"/>
    <property type="molecule type" value="Genomic_DNA"/>
</dbReference>
<keyword evidence="5" id="KW-1185">Reference proteome</keyword>
<evidence type="ECO:0000256" key="2">
    <source>
        <dbReference type="ARBA" id="ARBA00022553"/>
    </source>
</evidence>
<gene>
    <name evidence="4" type="ORF">BJ875DRAFT_480250</name>
</gene>
<dbReference type="PANTHER" id="PTHR43439">
    <property type="entry name" value="PHENYLACETATE-COENZYME A LIGASE"/>
    <property type="match status" value="1"/>
</dbReference>
<reference evidence="4" key="1">
    <citation type="journal article" date="2021" name="IMA Fungus">
        <title>Genomic characterization of three marine fungi, including Emericellopsis atlantica sp. nov. with signatures of a generalist lifestyle and marine biomass degradation.</title>
        <authorList>
            <person name="Hagestad O.C."/>
            <person name="Hou L."/>
            <person name="Andersen J.H."/>
            <person name="Hansen E.H."/>
            <person name="Altermark B."/>
            <person name="Li C."/>
            <person name="Kuhnert E."/>
            <person name="Cox R.J."/>
            <person name="Crous P.W."/>
            <person name="Spatafora J.W."/>
            <person name="Lail K."/>
            <person name="Amirebrahimi M."/>
            <person name="Lipzen A."/>
            <person name="Pangilinan J."/>
            <person name="Andreopoulos W."/>
            <person name="Hayes R.D."/>
            <person name="Ng V."/>
            <person name="Grigoriev I.V."/>
            <person name="Jackson S.A."/>
            <person name="Sutton T.D.S."/>
            <person name="Dobson A.D.W."/>
            <person name="Rama T."/>
        </authorList>
    </citation>
    <scope>NUCLEOTIDE SEQUENCE</scope>
    <source>
        <strain evidence="4">TRa018bII</strain>
    </source>
</reference>
<dbReference type="InterPro" id="IPR000873">
    <property type="entry name" value="AMP-dep_synth/lig_dom"/>
</dbReference>
<dbReference type="Proteomes" id="UP000824998">
    <property type="component" value="Unassembled WGS sequence"/>
</dbReference>
<dbReference type="Pfam" id="PF00501">
    <property type="entry name" value="AMP-binding"/>
    <property type="match status" value="1"/>
</dbReference>
<dbReference type="PANTHER" id="PTHR43439:SF2">
    <property type="entry name" value="ENZYME, PUTATIVE (JCVI)-RELATED"/>
    <property type="match status" value="1"/>
</dbReference>
<keyword evidence="2" id="KW-0597">Phosphoprotein</keyword>
<evidence type="ECO:0000256" key="1">
    <source>
        <dbReference type="ARBA" id="ARBA00022450"/>
    </source>
</evidence>
<evidence type="ECO:0000313" key="4">
    <source>
        <dbReference type="EMBL" id="KAG9238584.1"/>
    </source>
</evidence>
<dbReference type="Gene3D" id="3.40.50.12780">
    <property type="entry name" value="N-terminal domain of ligase-like"/>
    <property type="match status" value="1"/>
</dbReference>
<dbReference type="OrthoDB" id="429813at2759"/>